<feature type="compositionally biased region" description="Polar residues" evidence="1">
    <location>
        <begin position="83"/>
        <end position="94"/>
    </location>
</feature>
<accession>A0A8S0SCC1</accession>
<evidence type="ECO:0000313" key="3">
    <source>
        <dbReference type="Proteomes" id="UP000594638"/>
    </source>
</evidence>
<gene>
    <name evidence="2" type="ORF">OLEA9_A053075</name>
</gene>
<name>A0A8S0SCC1_OLEEU</name>
<feature type="compositionally biased region" description="Acidic residues" evidence="1">
    <location>
        <begin position="95"/>
        <end position="104"/>
    </location>
</feature>
<proteinExistence type="predicted"/>
<comment type="caution">
    <text evidence="2">The sequence shown here is derived from an EMBL/GenBank/DDBJ whole genome shotgun (WGS) entry which is preliminary data.</text>
</comment>
<reference evidence="2 3" key="1">
    <citation type="submission" date="2019-12" db="EMBL/GenBank/DDBJ databases">
        <authorList>
            <person name="Alioto T."/>
            <person name="Alioto T."/>
            <person name="Gomez Garrido J."/>
        </authorList>
    </citation>
    <scope>NUCLEOTIDE SEQUENCE [LARGE SCALE GENOMIC DNA]</scope>
</reference>
<sequence length="104" mass="11477">MNWMADEQPSAAQLEGADCFANVDIVICDLEPSEMEMAMPYMNNVQYQKLIQPNLLSESCRKKRTKKSAGNASDSGKSVIFLTDSSMGQPNVSNDNDDFIDPPP</sequence>
<protein>
    <submittedName>
        <fullName evidence="2">Uncharacterized protein</fullName>
    </submittedName>
</protein>
<organism evidence="2 3">
    <name type="scientific">Olea europaea subsp. europaea</name>
    <dbReference type="NCBI Taxonomy" id="158383"/>
    <lineage>
        <taxon>Eukaryota</taxon>
        <taxon>Viridiplantae</taxon>
        <taxon>Streptophyta</taxon>
        <taxon>Embryophyta</taxon>
        <taxon>Tracheophyta</taxon>
        <taxon>Spermatophyta</taxon>
        <taxon>Magnoliopsida</taxon>
        <taxon>eudicotyledons</taxon>
        <taxon>Gunneridae</taxon>
        <taxon>Pentapetalae</taxon>
        <taxon>asterids</taxon>
        <taxon>lamiids</taxon>
        <taxon>Lamiales</taxon>
        <taxon>Oleaceae</taxon>
        <taxon>Oleeae</taxon>
        <taxon>Olea</taxon>
    </lineage>
</organism>
<keyword evidence="3" id="KW-1185">Reference proteome</keyword>
<dbReference type="Proteomes" id="UP000594638">
    <property type="component" value="Unassembled WGS sequence"/>
</dbReference>
<dbReference type="Gramene" id="OE9A053075T1">
    <property type="protein sequence ID" value="OE9A053075C1"/>
    <property type="gene ID" value="OE9A053075"/>
</dbReference>
<feature type="region of interest" description="Disordered" evidence="1">
    <location>
        <begin position="61"/>
        <end position="104"/>
    </location>
</feature>
<evidence type="ECO:0000313" key="2">
    <source>
        <dbReference type="EMBL" id="CAA2989325.1"/>
    </source>
</evidence>
<dbReference type="EMBL" id="CACTIH010004083">
    <property type="protein sequence ID" value="CAA2989325.1"/>
    <property type="molecule type" value="Genomic_DNA"/>
</dbReference>
<evidence type="ECO:0000256" key="1">
    <source>
        <dbReference type="SAM" id="MobiDB-lite"/>
    </source>
</evidence>
<dbReference type="AlphaFoldDB" id="A0A8S0SCC1"/>